<dbReference type="InterPro" id="IPR002696">
    <property type="entry name" value="Membr_insert_effic_factor_YidD"/>
</dbReference>
<sequence length="288" mass="33047">MKRVLSALLVWPIRFYKAAISPMLPPSCRYVPTCSQYAIDAIEIHGPFKGLWLATRRLLSCHPWGGSGYDPVPPKFPTDIHTHHDRYGAIISTTPEEFRPQPGRYYSVGLHPWDLSDKSKGVLSQLEAAVQHMQVVAIGETGLDKLKSGVSYETQILYFEKHIHLSEQWHKPLIIHAVKAYDDIIRIHKARKPAQPWIIHGFRGKPETAAQLLREGLYLSFGEYYNHETLKSVPLDRLFLETDEGNMPIDKLYRKAAHIRNLSTHRLHRSIARNIAYTFPLEKASRRS</sequence>
<comment type="function">
    <text evidence="1">Could be involved in insertion of integral membrane proteins into the membrane.</text>
</comment>
<dbReference type="Pfam" id="PF01026">
    <property type="entry name" value="TatD_DNase"/>
    <property type="match status" value="1"/>
</dbReference>
<dbReference type="SUPFAM" id="SSF51556">
    <property type="entry name" value="Metallo-dependent hydrolases"/>
    <property type="match status" value="1"/>
</dbReference>
<keyword evidence="1" id="KW-1003">Cell membrane</keyword>
<dbReference type="PANTHER" id="PTHR46124">
    <property type="entry name" value="D-AMINOACYL-TRNA DEACYLASE"/>
    <property type="match status" value="1"/>
</dbReference>
<dbReference type="Gene3D" id="3.20.20.140">
    <property type="entry name" value="Metal-dependent hydrolases"/>
    <property type="match status" value="1"/>
</dbReference>
<dbReference type="EMBL" id="DYUD01000009">
    <property type="protein sequence ID" value="HJG88232.1"/>
    <property type="molecule type" value="Genomic_DNA"/>
</dbReference>
<dbReference type="SMART" id="SM01234">
    <property type="entry name" value="Haemolytic"/>
    <property type="match status" value="1"/>
</dbReference>
<dbReference type="CDD" id="cd01310">
    <property type="entry name" value="TatD_DNAse"/>
    <property type="match status" value="1"/>
</dbReference>
<keyword evidence="1" id="KW-0472">Membrane</keyword>
<dbReference type="Pfam" id="PF01809">
    <property type="entry name" value="YidD"/>
    <property type="match status" value="1"/>
</dbReference>
<comment type="subcellular location">
    <subcellularLocation>
        <location evidence="1">Cell membrane</location>
        <topology evidence="1">Peripheral membrane protein</topology>
        <orientation evidence="1">Cytoplasmic side</orientation>
    </subcellularLocation>
</comment>
<proteinExistence type="inferred from homology"/>
<reference evidence="2" key="1">
    <citation type="journal article" date="2021" name="PeerJ">
        <title>Extensive microbial diversity within the chicken gut microbiome revealed by metagenomics and culture.</title>
        <authorList>
            <person name="Gilroy R."/>
            <person name="Ravi A."/>
            <person name="Getino M."/>
            <person name="Pursley I."/>
            <person name="Horton D.L."/>
            <person name="Alikhan N.F."/>
            <person name="Baker D."/>
            <person name="Gharbi K."/>
            <person name="Hall N."/>
            <person name="Watson M."/>
            <person name="Adriaenssens E.M."/>
            <person name="Foster-Nyarko E."/>
            <person name="Jarju S."/>
            <person name="Secka A."/>
            <person name="Antonio M."/>
            <person name="Oren A."/>
            <person name="Chaudhuri R.R."/>
            <person name="La Ragione R."/>
            <person name="Hildebrand F."/>
            <person name="Pallen M.J."/>
        </authorList>
    </citation>
    <scope>NUCLEOTIDE SEQUENCE</scope>
    <source>
        <strain evidence="2">CHK121-7720</strain>
    </source>
</reference>
<dbReference type="GO" id="GO:0005829">
    <property type="term" value="C:cytosol"/>
    <property type="evidence" value="ECO:0007669"/>
    <property type="project" value="TreeGrafter"/>
</dbReference>
<dbReference type="Proteomes" id="UP000757103">
    <property type="component" value="Unassembled WGS sequence"/>
</dbReference>
<evidence type="ECO:0000256" key="1">
    <source>
        <dbReference type="HAMAP-Rule" id="MF_00386"/>
    </source>
</evidence>
<dbReference type="InterPro" id="IPR001130">
    <property type="entry name" value="TatD-like"/>
</dbReference>
<dbReference type="GO" id="GO:0005886">
    <property type="term" value="C:plasma membrane"/>
    <property type="evidence" value="ECO:0007669"/>
    <property type="project" value="UniProtKB-SubCell"/>
</dbReference>
<dbReference type="InterPro" id="IPR032466">
    <property type="entry name" value="Metal_Hydrolase"/>
</dbReference>
<reference evidence="2" key="2">
    <citation type="submission" date="2021-09" db="EMBL/GenBank/DDBJ databases">
        <authorList>
            <person name="Gilroy R."/>
        </authorList>
    </citation>
    <scope>NUCLEOTIDE SEQUENCE</scope>
    <source>
        <strain evidence="2">CHK121-7720</strain>
    </source>
</reference>
<gene>
    <name evidence="2" type="primary">yidD</name>
    <name evidence="2" type="ORF">K8U91_01970</name>
</gene>
<evidence type="ECO:0000313" key="3">
    <source>
        <dbReference type="Proteomes" id="UP000757103"/>
    </source>
</evidence>
<dbReference type="AlphaFoldDB" id="A0A921MQA6"/>
<dbReference type="PANTHER" id="PTHR46124:SF3">
    <property type="entry name" value="HYDROLASE"/>
    <property type="match status" value="1"/>
</dbReference>
<name>A0A921MQA6_9BACT</name>
<dbReference type="GO" id="GO:0016788">
    <property type="term" value="F:hydrolase activity, acting on ester bonds"/>
    <property type="evidence" value="ECO:0007669"/>
    <property type="project" value="InterPro"/>
</dbReference>
<dbReference type="NCBIfam" id="TIGR00278">
    <property type="entry name" value="membrane protein insertion efficiency factor YidD"/>
    <property type="match status" value="1"/>
</dbReference>
<comment type="caution">
    <text evidence="2">The sequence shown here is derived from an EMBL/GenBank/DDBJ whole genome shotgun (WGS) entry which is preliminary data.</text>
</comment>
<accession>A0A921MQA6</accession>
<dbReference type="HAMAP" id="MF_00386">
    <property type="entry name" value="UPF0161_YidD"/>
    <property type="match status" value="1"/>
</dbReference>
<evidence type="ECO:0000313" key="2">
    <source>
        <dbReference type="EMBL" id="HJG88232.1"/>
    </source>
</evidence>
<protein>
    <recommendedName>
        <fullName evidence="1">Putative membrane protein insertion efficiency factor</fullName>
    </recommendedName>
</protein>
<comment type="similarity">
    <text evidence="1">Belongs to the UPF0161 family.</text>
</comment>
<organism evidence="2 3">
    <name type="scientific">Barnesiella viscericola</name>
    <dbReference type="NCBI Taxonomy" id="397865"/>
    <lineage>
        <taxon>Bacteria</taxon>
        <taxon>Pseudomonadati</taxon>
        <taxon>Bacteroidota</taxon>
        <taxon>Bacteroidia</taxon>
        <taxon>Bacteroidales</taxon>
        <taxon>Barnesiellaceae</taxon>
        <taxon>Barnesiella</taxon>
    </lineage>
</organism>